<dbReference type="AlphaFoldDB" id="A0A9P0CTW2"/>
<dbReference type="GO" id="GO:0006508">
    <property type="term" value="P:proteolysis"/>
    <property type="evidence" value="ECO:0007669"/>
    <property type="project" value="InterPro"/>
</dbReference>
<feature type="transmembrane region" description="Helical" evidence="1">
    <location>
        <begin position="21"/>
        <end position="43"/>
    </location>
</feature>
<evidence type="ECO:0008006" key="4">
    <source>
        <dbReference type="Google" id="ProtNLM"/>
    </source>
</evidence>
<accession>A0A9P0CTW2</accession>
<dbReference type="PROSITE" id="PS51885">
    <property type="entry name" value="NEPRILYSIN"/>
    <property type="match status" value="1"/>
</dbReference>
<keyword evidence="3" id="KW-1185">Reference proteome</keyword>
<dbReference type="Gene3D" id="3.40.390.10">
    <property type="entry name" value="Collagenase (Catalytic Domain)"/>
    <property type="match status" value="1"/>
</dbReference>
<name>A0A9P0CTW2_9CUCU</name>
<evidence type="ECO:0000313" key="2">
    <source>
        <dbReference type="EMBL" id="CAH1104612.1"/>
    </source>
</evidence>
<gene>
    <name evidence="2" type="ORF">PSYICH_LOCUS5590</name>
</gene>
<protein>
    <recommendedName>
        <fullName evidence="4">Peptidase M13 N-terminal domain-containing protein</fullName>
    </recommendedName>
</protein>
<dbReference type="OrthoDB" id="5808441at2759"/>
<evidence type="ECO:0000313" key="3">
    <source>
        <dbReference type="Proteomes" id="UP001153636"/>
    </source>
</evidence>
<dbReference type="Proteomes" id="UP001153636">
    <property type="component" value="Chromosome 17"/>
</dbReference>
<dbReference type="GO" id="GO:0004222">
    <property type="term" value="F:metalloendopeptidase activity"/>
    <property type="evidence" value="ECO:0007669"/>
    <property type="project" value="InterPro"/>
</dbReference>
<keyword evidence="1" id="KW-0812">Transmembrane</keyword>
<dbReference type="InterPro" id="IPR000718">
    <property type="entry name" value="Peptidase_M13"/>
</dbReference>
<keyword evidence="1" id="KW-0472">Membrane</keyword>
<evidence type="ECO:0000256" key="1">
    <source>
        <dbReference type="SAM" id="Phobius"/>
    </source>
</evidence>
<dbReference type="SUPFAM" id="SSF55486">
    <property type="entry name" value="Metalloproteases ('zincins'), catalytic domain"/>
    <property type="match status" value="1"/>
</dbReference>
<reference evidence="2" key="1">
    <citation type="submission" date="2022-01" db="EMBL/GenBank/DDBJ databases">
        <authorList>
            <person name="King R."/>
        </authorList>
    </citation>
    <scope>NUCLEOTIDE SEQUENCE</scope>
</reference>
<organism evidence="2 3">
    <name type="scientific">Psylliodes chrysocephalus</name>
    <dbReference type="NCBI Taxonomy" id="3402493"/>
    <lineage>
        <taxon>Eukaryota</taxon>
        <taxon>Metazoa</taxon>
        <taxon>Ecdysozoa</taxon>
        <taxon>Arthropoda</taxon>
        <taxon>Hexapoda</taxon>
        <taxon>Insecta</taxon>
        <taxon>Pterygota</taxon>
        <taxon>Neoptera</taxon>
        <taxon>Endopterygota</taxon>
        <taxon>Coleoptera</taxon>
        <taxon>Polyphaga</taxon>
        <taxon>Cucujiformia</taxon>
        <taxon>Chrysomeloidea</taxon>
        <taxon>Chrysomelidae</taxon>
        <taxon>Galerucinae</taxon>
        <taxon>Alticini</taxon>
        <taxon>Psylliodes</taxon>
    </lineage>
</organism>
<dbReference type="InterPro" id="IPR024079">
    <property type="entry name" value="MetalloPept_cat_dom_sf"/>
</dbReference>
<keyword evidence="1" id="KW-1133">Transmembrane helix</keyword>
<dbReference type="EMBL" id="OV651829">
    <property type="protein sequence ID" value="CAH1104612.1"/>
    <property type="molecule type" value="Genomic_DNA"/>
</dbReference>
<sequence length="872" mass="99834">MVETGSYNVNKKRRRDTSFKSFICALLAFLAMLILISLLLYALRNKAGGGDDLDTKRDDRFELEFLKGKNNTKKENKTLVVSTVSTTTTAQNTTTTPSTSSTHENANSIIKNLTEDESSTTTLLPSTDRNANLIPENSTEDQITTTTLLPSTDRNANLITENSTEDQITTTNKIRSTTEEYIFPDDESGTPTRYTTVGPTPDPVPTTCKNGICKRAASSMLAIMNHDDKLNRCEDYYKFICEGPEQNDEHAFFHESFKGFVKKINEVTPTSEKYMTLFADFYKSCNEFGNSINRLERLKCLIGTEGADLTKSVTTAILAQTLPFFDIGLNINGKNFKLEINLPGLSYLKTTLKDWSLMEQLTDTCINKQSDEINQNVIELDKISTNITKCIDEKATQYVKDFVNEMKQLSVLSGFEFLDANVKAATQNDDLIEILNVVQESLAAYRNTNLKKLKETTLLDLNKNYDFGLDWIELFKGITNDLTVDEKTVVYQSEHLEEVFKKLIEKKANLQPLVDLWHNIELYKNIVIEKEIDDRGFNCLEITSELMPEVSSAIISELNANDQQDFYKEVESLMNNLKSNVYTSFTQANMTTESADVLQDRLSEIKIIMPSATPEVDKLNYRKVFDPNDPYPKKMVSLISHFRKTLFGMHDNVVVGDTLMKYFVNAFATKPKSFPPSRAIVVQPGFFYGKSLKMPKYVTIAKLGLPLAMQISGHFTKNNFEKPLKQREEKIYEEMEKSFDTNYLMNKIKYTVENKDFEVEDATGNHLSYDNIFSDNMAFRLETDTFAKDKSLEYLPFMQDYTREQSFIIIALQEYCHKNTIVDFIDDYYNRRLPAPLRFRNMLKNSEFYSKAFNCSEPFERKQFPYINPSSP</sequence>
<proteinExistence type="predicted"/>